<dbReference type="EMBL" id="JANWGH010000002">
    <property type="protein sequence ID" value="MCS5491087.1"/>
    <property type="molecule type" value="Genomic_DNA"/>
</dbReference>
<evidence type="ECO:0000313" key="2">
    <source>
        <dbReference type="EMBL" id="MCS5491087.1"/>
    </source>
</evidence>
<dbReference type="Pfam" id="PF01370">
    <property type="entry name" value="Epimerase"/>
    <property type="match status" value="1"/>
</dbReference>
<dbReference type="PANTHER" id="PTHR48079">
    <property type="entry name" value="PROTEIN YEEZ"/>
    <property type="match status" value="1"/>
</dbReference>
<keyword evidence="3" id="KW-1185">Reference proteome</keyword>
<dbReference type="RefSeq" id="WP_259414750.1">
    <property type="nucleotide sequence ID" value="NZ_JANWGH010000002.1"/>
</dbReference>
<dbReference type="InterPro" id="IPR001509">
    <property type="entry name" value="Epimerase_deHydtase"/>
</dbReference>
<dbReference type="Gene3D" id="3.40.50.720">
    <property type="entry name" value="NAD(P)-binding Rossmann-like Domain"/>
    <property type="match status" value="1"/>
</dbReference>
<name>A0ABT2G739_9BACT</name>
<gene>
    <name evidence="2" type="ORF">NY014_11635</name>
</gene>
<evidence type="ECO:0000259" key="1">
    <source>
        <dbReference type="Pfam" id="PF01370"/>
    </source>
</evidence>
<dbReference type="PANTHER" id="PTHR48079:SF6">
    <property type="entry name" value="NAD(P)-BINDING DOMAIN-CONTAINING PROTEIN-RELATED"/>
    <property type="match status" value="1"/>
</dbReference>
<comment type="caution">
    <text evidence="2">The sequence shown here is derived from an EMBL/GenBank/DDBJ whole genome shotgun (WGS) entry which is preliminary data.</text>
</comment>
<organism evidence="2 3">
    <name type="scientific">Algoriphagus limi</name>
    <dbReference type="NCBI Taxonomy" id="2975273"/>
    <lineage>
        <taxon>Bacteria</taxon>
        <taxon>Pseudomonadati</taxon>
        <taxon>Bacteroidota</taxon>
        <taxon>Cytophagia</taxon>
        <taxon>Cytophagales</taxon>
        <taxon>Cyclobacteriaceae</taxon>
        <taxon>Algoriphagus</taxon>
    </lineage>
</organism>
<proteinExistence type="predicted"/>
<reference evidence="2 3" key="1">
    <citation type="submission" date="2022-08" db="EMBL/GenBank/DDBJ databases">
        <title>Algoriphagus sp. CAU 1643 isolated from mud.</title>
        <authorList>
            <person name="Kim W."/>
        </authorList>
    </citation>
    <scope>NUCLEOTIDE SEQUENCE [LARGE SCALE GENOMIC DNA]</scope>
    <source>
        <strain evidence="2 3">CAU 1643</strain>
    </source>
</reference>
<protein>
    <submittedName>
        <fullName evidence="2">NAD-dependent epimerase/dehydratase family protein</fullName>
    </submittedName>
</protein>
<sequence>MNILITGITGLFGSYLAAEFATLGKIFGIRRANSSTRLLDEKNLDITWREADLRDPSQLESALEDVDLVIHAAGLVSFSPSDSDLLYKTNVKGTRNLVNAMLEKGVKKLIHVSSVAAIGRSTEITNIDEKFKWTESPLLTDYARSKYEGELEVWRGEQEGLDVIVVNPSIILGKISDDRSSTSIYSYVLEEKSYYPKGDVNYIDARDAAKVTRLVVEKEAWGERFILNSESISYKEFFNQMATSFGKKGPQKPVTPFLLNLAVWYSGIARWMGASKIPLNRSTARISQSKVNFDNSKVKKVLDYEFRPLLETFNWAK</sequence>
<dbReference type="Proteomes" id="UP001206788">
    <property type="component" value="Unassembled WGS sequence"/>
</dbReference>
<dbReference type="SUPFAM" id="SSF51735">
    <property type="entry name" value="NAD(P)-binding Rossmann-fold domains"/>
    <property type="match status" value="1"/>
</dbReference>
<evidence type="ECO:0000313" key="3">
    <source>
        <dbReference type="Proteomes" id="UP001206788"/>
    </source>
</evidence>
<feature type="domain" description="NAD-dependent epimerase/dehydratase" evidence="1">
    <location>
        <begin position="3"/>
        <end position="218"/>
    </location>
</feature>
<accession>A0ABT2G739</accession>
<dbReference type="InterPro" id="IPR051783">
    <property type="entry name" value="NAD(P)-dependent_oxidoreduct"/>
</dbReference>
<dbReference type="InterPro" id="IPR036291">
    <property type="entry name" value="NAD(P)-bd_dom_sf"/>
</dbReference>